<dbReference type="Pfam" id="PF04082">
    <property type="entry name" value="Fungal_trans"/>
    <property type="match status" value="1"/>
</dbReference>
<feature type="region of interest" description="Disordered" evidence="8">
    <location>
        <begin position="818"/>
        <end position="858"/>
    </location>
</feature>
<dbReference type="PROSITE" id="PS50157">
    <property type="entry name" value="ZINC_FINGER_C2H2_2"/>
    <property type="match status" value="2"/>
</dbReference>
<evidence type="ECO:0000256" key="5">
    <source>
        <dbReference type="ARBA" id="ARBA00022833"/>
    </source>
</evidence>
<dbReference type="PANTHER" id="PTHR40626">
    <property type="entry name" value="MIP31509P"/>
    <property type="match status" value="1"/>
</dbReference>
<accession>A0ABR1XSB9</accession>
<evidence type="ECO:0000256" key="1">
    <source>
        <dbReference type="ARBA" id="ARBA00004123"/>
    </source>
</evidence>
<keyword evidence="3" id="KW-0677">Repeat</keyword>
<evidence type="ECO:0000256" key="6">
    <source>
        <dbReference type="ARBA" id="ARBA00023242"/>
    </source>
</evidence>
<feature type="compositionally biased region" description="Low complexity" evidence="8">
    <location>
        <begin position="820"/>
        <end position="832"/>
    </location>
</feature>
<keyword evidence="5" id="KW-0862">Zinc</keyword>
<dbReference type="EMBL" id="JBBWUH010000006">
    <property type="protein sequence ID" value="KAK8164522.1"/>
    <property type="molecule type" value="Genomic_DNA"/>
</dbReference>
<feature type="region of interest" description="Disordered" evidence="8">
    <location>
        <begin position="73"/>
        <end position="100"/>
    </location>
</feature>
<evidence type="ECO:0000259" key="9">
    <source>
        <dbReference type="PROSITE" id="PS50157"/>
    </source>
</evidence>
<keyword evidence="2" id="KW-0479">Metal-binding</keyword>
<dbReference type="SMART" id="SM00355">
    <property type="entry name" value="ZnF_C2H2"/>
    <property type="match status" value="2"/>
</dbReference>
<dbReference type="InterPro" id="IPR013087">
    <property type="entry name" value="Znf_C2H2_type"/>
</dbReference>
<protein>
    <submittedName>
        <fullName evidence="10">Fungal-specific transcription factor domain-containing protein</fullName>
    </submittedName>
</protein>
<gene>
    <name evidence="10" type="ORF">IWX90DRAFT_262070</name>
</gene>
<evidence type="ECO:0000256" key="3">
    <source>
        <dbReference type="ARBA" id="ARBA00022737"/>
    </source>
</evidence>
<dbReference type="PROSITE" id="PS00028">
    <property type="entry name" value="ZINC_FINGER_C2H2_1"/>
    <property type="match status" value="2"/>
</dbReference>
<feature type="domain" description="C2H2-type" evidence="9">
    <location>
        <begin position="29"/>
        <end position="56"/>
    </location>
</feature>
<sequence length="925" mass="102428">MSGPTADDHKAGDSPPASKETLSDGRRAYRCRTCNRDFKRSEHCSRHERIHTREKPFECQYCHKRYARKDLVTRHVRTLHPDQNNKGDDASPSPRRASDAVGLVSALPEKNAAQPRRRATLAGDRNGDFFFTEPIAFPEQTPPQTERRSTVAFGDFQLPQPVQDSRRSVSSNATGNPADVLYPSPQSCPDQAHGLGPQPADVRAEAKDVPFCDVDFPIDPQLFENNGADIGFQLERAASDTSFLNFDIPDNKRDETPSSKRRKVNEPQPSIQHTESDYSSIDIFRDFWSEPCAPSRNAHAAMPADLTPESLDFTGQMDPFFVQSLDLPTPIQTLCGSLGSDFFLGGMPSQAHSLPFGSQVKAKKLPEVKVTDKMFRCLHEDFLTRARETFSGSHGFPDQNELQKFVECYISCFHRHLPLIHLASLKLEATPSPLVLAICCIGALYRLERRRAEALCDLALTQIEAVIAECRSGGSLEPAPLWAVQGMLLLSMYGIYSGRSAPTMDTIERMGFLANDYQLRRLALATNAPGDGDLQWEVWVKREAEKRLLCSVFLLSTIISIMFGSNPSIAVNEDLEIEIPAGEEVWAAQTEQQWKDVTTVSPSSQRTIRDAIMDAGPNAEGQDEPDVLEPIPGFAKLVMMHAANVHVWTQQQVSQAFGQTIEYQAISSAIQTKSSRILEKCAQSLASPARHHARGEDHRDTLNKDAEASLVFNSEACLRLAHLRLLSDDYKLSLDRLTVLVSDDADKVSSALDAYIATPQHGGLEAATKAYEGFLVPVRVGHLLVRKTAAFNWSVEQAMAFWDCAMFLTKWVHSAETKPSPAASSEGFASAEGDGEGEGEGVSRDGADSESEWSLEPSQLVQERQLLEKCRDLLREMESEHQGRRNLAAALARSGALFLGDTWVWGVTPRMGNVLTKLADVYERS</sequence>
<comment type="subcellular location">
    <subcellularLocation>
        <location evidence="1">Nucleus</location>
    </subcellularLocation>
</comment>
<evidence type="ECO:0000256" key="7">
    <source>
        <dbReference type="PROSITE-ProRule" id="PRU00042"/>
    </source>
</evidence>
<dbReference type="CDD" id="cd12148">
    <property type="entry name" value="fungal_TF_MHR"/>
    <property type="match status" value="1"/>
</dbReference>
<evidence type="ECO:0000313" key="11">
    <source>
        <dbReference type="Proteomes" id="UP001456524"/>
    </source>
</evidence>
<dbReference type="PANTHER" id="PTHR40626:SF10">
    <property type="entry name" value="C2H2-TYPE DOMAIN-CONTAINING PROTEIN"/>
    <property type="match status" value="1"/>
</dbReference>
<reference evidence="10 11" key="1">
    <citation type="journal article" date="2022" name="G3 (Bethesda)">
        <title>Enemy or ally: a genomic approach to elucidate the lifestyle of Phyllosticta citrichinaensis.</title>
        <authorList>
            <person name="Buijs V.A."/>
            <person name="Groenewald J.Z."/>
            <person name="Haridas S."/>
            <person name="LaButti K.M."/>
            <person name="Lipzen A."/>
            <person name="Martin F.M."/>
            <person name="Barry K."/>
            <person name="Grigoriev I.V."/>
            <person name="Crous P.W."/>
            <person name="Seidl M.F."/>
        </authorList>
    </citation>
    <scope>NUCLEOTIDE SEQUENCE [LARGE SCALE GENOMIC DNA]</scope>
    <source>
        <strain evidence="10 11">CBS 129764</strain>
    </source>
</reference>
<feature type="compositionally biased region" description="Basic and acidic residues" evidence="8">
    <location>
        <begin position="73"/>
        <end position="89"/>
    </location>
</feature>
<dbReference type="SUPFAM" id="SSF57667">
    <property type="entry name" value="beta-beta-alpha zinc fingers"/>
    <property type="match status" value="1"/>
</dbReference>
<keyword evidence="11" id="KW-1185">Reference proteome</keyword>
<keyword evidence="4 7" id="KW-0863">Zinc-finger</keyword>
<dbReference type="InterPro" id="IPR051059">
    <property type="entry name" value="VerF-like"/>
</dbReference>
<evidence type="ECO:0000313" key="10">
    <source>
        <dbReference type="EMBL" id="KAK8164522.1"/>
    </source>
</evidence>
<evidence type="ECO:0000256" key="2">
    <source>
        <dbReference type="ARBA" id="ARBA00022723"/>
    </source>
</evidence>
<evidence type="ECO:0000256" key="8">
    <source>
        <dbReference type="SAM" id="MobiDB-lite"/>
    </source>
</evidence>
<proteinExistence type="predicted"/>
<name>A0ABR1XSB9_9PEZI</name>
<feature type="compositionally biased region" description="Basic and acidic residues" evidence="8">
    <location>
        <begin position="1"/>
        <end position="12"/>
    </location>
</feature>
<feature type="domain" description="C2H2-type" evidence="9">
    <location>
        <begin position="57"/>
        <end position="85"/>
    </location>
</feature>
<dbReference type="Gene3D" id="3.30.160.60">
    <property type="entry name" value="Classic Zinc Finger"/>
    <property type="match status" value="2"/>
</dbReference>
<feature type="region of interest" description="Disordered" evidence="8">
    <location>
        <begin position="1"/>
        <end position="26"/>
    </location>
</feature>
<comment type="caution">
    <text evidence="10">The sequence shown here is derived from an EMBL/GenBank/DDBJ whole genome shotgun (WGS) entry which is preliminary data.</text>
</comment>
<feature type="compositionally biased region" description="Basic and acidic residues" evidence="8">
    <location>
        <begin position="249"/>
        <end position="258"/>
    </location>
</feature>
<dbReference type="InterPro" id="IPR036236">
    <property type="entry name" value="Znf_C2H2_sf"/>
</dbReference>
<keyword evidence="6" id="KW-0539">Nucleus</keyword>
<dbReference type="InterPro" id="IPR007219">
    <property type="entry name" value="XnlR_reg_dom"/>
</dbReference>
<feature type="region of interest" description="Disordered" evidence="8">
    <location>
        <begin position="245"/>
        <end position="275"/>
    </location>
</feature>
<organism evidence="10 11">
    <name type="scientific">Phyllosticta citrichinensis</name>
    <dbReference type="NCBI Taxonomy" id="1130410"/>
    <lineage>
        <taxon>Eukaryota</taxon>
        <taxon>Fungi</taxon>
        <taxon>Dikarya</taxon>
        <taxon>Ascomycota</taxon>
        <taxon>Pezizomycotina</taxon>
        <taxon>Dothideomycetes</taxon>
        <taxon>Dothideomycetes incertae sedis</taxon>
        <taxon>Botryosphaeriales</taxon>
        <taxon>Phyllostictaceae</taxon>
        <taxon>Phyllosticta</taxon>
    </lineage>
</organism>
<evidence type="ECO:0000256" key="4">
    <source>
        <dbReference type="ARBA" id="ARBA00022771"/>
    </source>
</evidence>
<dbReference type="Proteomes" id="UP001456524">
    <property type="component" value="Unassembled WGS sequence"/>
</dbReference>